<evidence type="ECO:0000313" key="1">
    <source>
        <dbReference type="EMBL" id="KAK4357818.1"/>
    </source>
</evidence>
<accession>A0AAE1V623</accession>
<sequence length="131" mass="14531">MCGPHLPHGPSQMLKKPRICGIADAEGTSHLRDRRWGEPSADVALAPNLTDAEESCTGRCTDAVKLPQIKTLTISPKLAHAALQVHPFSRRDNIPKCAPISPLYMPIVQKLKEKFRYIHEQLNSQLAKFGQ</sequence>
<organism evidence="1 2">
    <name type="scientific">Anisodus tanguticus</name>
    <dbReference type="NCBI Taxonomy" id="243964"/>
    <lineage>
        <taxon>Eukaryota</taxon>
        <taxon>Viridiplantae</taxon>
        <taxon>Streptophyta</taxon>
        <taxon>Embryophyta</taxon>
        <taxon>Tracheophyta</taxon>
        <taxon>Spermatophyta</taxon>
        <taxon>Magnoliopsida</taxon>
        <taxon>eudicotyledons</taxon>
        <taxon>Gunneridae</taxon>
        <taxon>Pentapetalae</taxon>
        <taxon>asterids</taxon>
        <taxon>lamiids</taxon>
        <taxon>Solanales</taxon>
        <taxon>Solanaceae</taxon>
        <taxon>Solanoideae</taxon>
        <taxon>Hyoscyameae</taxon>
        <taxon>Anisodus</taxon>
    </lineage>
</organism>
<name>A0AAE1V623_9SOLA</name>
<protein>
    <submittedName>
        <fullName evidence="1">Uncharacterized protein</fullName>
    </submittedName>
</protein>
<reference evidence="1" key="1">
    <citation type="submission" date="2023-12" db="EMBL/GenBank/DDBJ databases">
        <title>Genome assembly of Anisodus tanguticus.</title>
        <authorList>
            <person name="Wang Y.-J."/>
        </authorList>
    </citation>
    <scope>NUCLEOTIDE SEQUENCE</scope>
    <source>
        <strain evidence="1">KB-2021</strain>
        <tissue evidence="1">Leaf</tissue>
    </source>
</reference>
<comment type="caution">
    <text evidence="1">The sequence shown here is derived from an EMBL/GenBank/DDBJ whole genome shotgun (WGS) entry which is preliminary data.</text>
</comment>
<dbReference type="AlphaFoldDB" id="A0AAE1V623"/>
<keyword evidence="2" id="KW-1185">Reference proteome</keyword>
<dbReference type="Proteomes" id="UP001291623">
    <property type="component" value="Unassembled WGS sequence"/>
</dbReference>
<dbReference type="EMBL" id="JAVYJV010000012">
    <property type="protein sequence ID" value="KAK4357818.1"/>
    <property type="molecule type" value="Genomic_DNA"/>
</dbReference>
<gene>
    <name evidence="1" type="ORF">RND71_023428</name>
</gene>
<proteinExistence type="predicted"/>
<evidence type="ECO:0000313" key="2">
    <source>
        <dbReference type="Proteomes" id="UP001291623"/>
    </source>
</evidence>